<dbReference type="InterPro" id="IPR008906">
    <property type="entry name" value="HATC_C_dom"/>
</dbReference>
<organism evidence="4 5">
    <name type="scientific">Ceratopteris richardii</name>
    <name type="common">Triangle waterfern</name>
    <dbReference type="NCBI Taxonomy" id="49495"/>
    <lineage>
        <taxon>Eukaryota</taxon>
        <taxon>Viridiplantae</taxon>
        <taxon>Streptophyta</taxon>
        <taxon>Embryophyta</taxon>
        <taxon>Tracheophyta</taxon>
        <taxon>Polypodiopsida</taxon>
        <taxon>Polypodiidae</taxon>
        <taxon>Polypodiales</taxon>
        <taxon>Pteridineae</taxon>
        <taxon>Pteridaceae</taxon>
        <taxon>Parkerioideae</taxon>
        <taxon>Ceratopteris</taxon>
    </lineage>
</organism>
<feature type="compositionally biased region" description="Acidic residues" evidence="1">
    <location>
        <begin position="433"/>
        <end position="454"/>
    </location>
</feature>
<sequence length="454" mass="52202">MDVGQKNVVQVITDNGSNCVAMGRFLEAEFPSIVWTPCAAHSIDLLIEDLGKIPWIHSIFSTCHKVVSLFTKRPKLLAIFRSYSELDILKPAKTRFAYMCIVMERLLRVRQALMQTVVSTEWTAWDGHTTPRADFVRITCLSDSFWRDVEALVRAIHPLYSVLRIVDMEGSTLGLVYEFMDRVGESLSRCPHLTLDRIEQLQAVWRDRWDWFHRPIHGMAHLLHPLWRSQQAIVDEELLSAWNTYVYRLYPADVELRLQLERQLLVFQNGGGHFGKDTACLRSAQLRPVSWWEMYGASAPQLRELAIRILSQDCSVSPCERNWSTWALFHTKKRNRLSTAQLERLVYCHCNLRLLESGGHTGDVREVNVDTVDIEKVRDIPDIPPEDLDLYTMLYHELTLPQHDTRSSRSRRGPSGSGDASTSSRPHTTTTRDDDDDDDDDDESDDLSSDTMSE</sequence>
<evidence type="ECO:0000313" key="4">
    <source>
        <dbReference type="EMBL" id="KAH7423634.1"/>
    </source>
</evidence>
<feature type="compositionally biased region" description="Low complexity" evidence="1">
    <location>
        <begin position="413"/>
        <end position="429"/>
    </location>
</feature>
<dbReference type="AlphaFoldDB" id="A0A8T2TQD4"/>
<feature type="domain" description="DUF659" evidence="2">
    <location>
        <begin position="2"/>
        <end position="64"/>
    </location>
</feature>
<evidence type="ECO:0000259" key="2">
    <source>
        <dbReference type="Pfam" id="PF04937"/>
    </source>
</evidence>
<dbReference type="Pfam" id="PF05699">
    <property type="entry name" value="Dimer_Tnp_hAT"/>
    <property type="match status" value="1"/>
</dbReference>
<evidence type="ECO:0000256" key="1">
    <source>
        <dbReference type="SAM" id="MobiDB-lite"/>
    </source>
</evidence>
<dbReference type="OrthoDB" id="1741262at2759"/>
<protein>
    <recommendedName>
        <fullName evidence="6">DUF659 domain-containing protein</fullName>
    </recommendedName>
</protein>
<feature type="region of interest" description="Disordered" evidence="1">
    <location>
        <begin position="401"/>
        <end position="454"/>
    </location>
</feature>
<dbReference type="Proteomes" id="UP000825935">
    <property type="component" value="Chromosome 12"/>
</dbReference>
<gene>
    <name evidence="4" type="ORF">KP509_12G065100</name>
</gene>
<dbReference type="Pfam" id="PF04937">
    <property type="entry name" value="DUF659"/>
    <property type="match status" value="1"/>
</dbReference>
<name>A0A8T2TQD4_CERRI</name>
<accession>A0A8T2TQD4</accession>
<reference evidence="4" key="1">
    <citation type="submission" date="2021-08" db="EMBL/GenBank/DDBJ databases">
        <title>WGS assembly of Ceratopteris richardii.</title>
        <authorList>
            <person name="Marchant D.B."/>
            <person name="Chen G."/>
            <person name="Jenkins J."/>
            <person name="Shu S."/>
            <person name="Leebens-Mack J."/>
            <person name="Grimwood J."/>
            <person name="Schmutz J."/>
            <person name="Soltis P."/>
            <person name="Soltis D."/>
            <person name="Chen Z.-H."/>
        </authorList>
    </citation>
    <scope>NUCLEOTIDE SEQUENCE</scope>
    <source>
        <strain evidence="4">Whitten #5841</strain>
        <tissue evidence="4">Leaf</tissue>
    </source>
</reference>
<dbReference type="PANTHER" id="PTHR32166:SF123">
    <property type="entry name" value="BED-TYPE DOMAIN-CONTAINING PROTEIN"/>
    <property type="match status" value="1"/>
</dbReference>
<dbReference type="InterPro" id="IPR007021">
    <property type="entry name" value="DUF659"/>
</dbReference>
<feature type="domain" description="HAT C-terminal dimerisation" evidence="3">
    <location>
        <begin position="279"/>
        <end position="349"/>
    </location>
</feature>
<evidence type="ECO:0008006" key="6">
    <source>
        <dbReference type="Google" id="ProtNLM"/>
    </source>
</evidence>
<comment type="caution">
    <text evidence="4">The sequence shown here is derived from an EMBL/GenBank/DDBJ whole genome shotgun (WGS) entry which is preliminary data.</text>
</comment>
<evidence type="ECO:0000313" key="5">
    <source>
        <dbReference type="Proteomes" id="UP000825935"/>
    </source>
</evidence>
<dbReference type="PANTHER" id="PTHR32166">
    <property type="entry name" value="OSJNBA0013A04.12 PROTEIN"/>
    <property type="match status" value="1"/>
</dbReference>
<keyword evidence="5" id="KW-1185">Reference proteome</keyword>
<dbReference type="InterPro" id="IPR012337">
    <property type="entry name" value="RNaseH-like_sf"/>
</dbReference>
<dbReference type="EMBL" id="CM035417">
    <property type="protein sequence ID" value="KAH7423634.1"/>
    <property type="molecule type" value="Genomic_DNA"/>
</dbReference>
<dbReference type="GO" id="GO:0046983">
    <property type="term" value="F:protein dimerization activity"/>
    <property type="evidence" value="ECO:0007669"/>
    <property type="project" value="InterPro"/>
</dbReference>
<dbReference type="SUPFAM" id="SSF53098">
    <property type="entry name" value="Ribonuclease H-like"/>
    <property type="match status" value="1"/>
</dbReference>
<evidence type="ECO:0000259" key="3">
    <source>
        <dbReference type="Pfam" id="PF05699"/>
    </source>
</evidence>
<proteinExistence type="predicted"/>